<dbReference type="InterPro" id="IPR006143">
    <property type="entry name" value="RND_pump_MFP"/>
</dbReference>
<keyword evidence="3" id="KW-0812">Transmembrane</keyword>
<feature type="transmembrane region" description="Helical" evidence="3">
    <location>
        <begin position="26"/>
        <end position="47"/>
    </location>
</feature>
<evidence type="ECO:0000313" key="5">
    <source>
        <dbReference type="EMBL" id="AEI13754.1"/>
    </source>
</evidence>
<keyword evidence="6" id="KW-1185">Reference proteome</keyword>
<gene>
    <name evidence="5" type="ordered locus">Flexsi_0057</name>
</gene>
<dbReference type="AlphaFoldDB" id="F8E6W8"/>
<feature type="coiled-coil region" evidence="2">
    <location>
        <begin position="185"/>
        <end position="212"/>
    </location>
</feature>
<dbReference type="Gene3D" id="2.40.30.170">
    <property type="match status" value="1"/>
</dbReference>
<evidence type="ECO:0000256" key="2">
    <source>
        <dbReference type="SAM" id="Coils"/>
    </source>
</evidence>
<comment type="similarity">
    <text evidence="1">Belongs to the membrane fusion protein (MFP) (TC 8.A.1) family.</text>
</comment>
<dbReference type="STRING" id="717231.Flexsi_0057"/>
<evidence type="ECO:0000256" key="1">
    <source>
        <dbReference type="ARBA" id="ARBA00009477"/>
    </source>
</evidence>
<dbReference type="GO" id="GO:1990281">
    <property type="term" value="C:efflux pump complex"/>
    <property type="evidence" value="ECO:0007669"/>
    <property type="project" value="TreeGrafter"/>
</dbReference>
<dbReference type="RefSeq" id="WP_013885268.1">
    <property type="nucleotide sequence ID" value="NC_015672.1"/>
</dbReference>
<dbReference type="Proteomes" id="UP000006621">
    <property type="component" value="Chromosome"/>
</dbReference>
<proteinExistence type="inferred from homology"/>
<dbReference type="HOGENOM" id="CLU_018816_18_2_0"/>
<keyword evidence="3" id="KW-0472">Membrane</keyword>
<dbReference type="KEGG" id="fsi:Flexsi_0057"/>
<keyword evidence="2" id="KW-0175">Coiled coil</keyword>
<reference evidence="5 6" key="1">
    <citation type="journal article" date="2011" name="Stand. Genomic Sci.">
        <title>Genome sequence of the moderately thermophilic halophile Flexistipes sinusarabici strain (MAS10).</title>
        <authorList>
            <person name="Lapidus A."/>
            <person name="Chertkov O."/>
            <person name="Nolan M."/>
            <person name="Lucas S."/>
            <person name="Hammon N."/>
            <person name="Deshpande S."/>
            <person name="Cheng J.F."/>
            <person name="Tapia R."/>
            <person name="Han C."/>
            <person name="Goodwin L."/>
            <person name="Pitluck S."/>
            <person name="Liolios K."/>
            <person name="Pagani I."/>
            <person name="Ivanova N."/>
            <person name="Huntemann M."/>
            <person name="Mavromatis K."/>
            <person name="Mikhailova N."/>
            <person name="Pati A."/>
            <person name="Chen A."/>
            <person name="Palaniappan K."/>
            <person name="Land M."/>
            <person name="Hauser L."/>
            <person name="Brambilla E.M."/>
            <person name="Rohde M."/>
            <person name="Abt B."/>
            <person name="Spring S."/>
            <person name="Goker M."/>
            <person name="Bristow J."/>
            <person name="Eisen J.A."/>
            <person name="Markowitz V."/>
            <person name="Hugenholtz P."/>
            <person name="Kyrpides N.C."/>
            <person name="Klenk H.P."/>
            <person name="Woyke T."/>
        </authorList>
    </citation>
    <scope>NUCLEOTIDE SEQUENCE [LARGE SCALE GENOMIC DNA]</scope>
    <source>
        <strain evidence="6">DSM 4947 / MAS 10</strain>
    </source>
</reference>
<dbReference type="eggNOG" id="COG0845">
    <property type="taxonomic scope" value="Bacteria"/>
</dbReference>
<dbReference type="OrthoDB" id="9806939at2"/>
<reference evidence="6" key="2">
    <citation type="submission" date="2011-06" db="EMBL/GenBank/DDBJ databases">
        <title>The complete genome of Flexistipes sinusarabici DSM 4947.</title>
        <authorList>
            <person name="Lucas S."/>
            <person name="Han J."/>
            <person name="Lapidus A."/>
            <person name="Bruce D."/>
            <person name="Goodwin L."/>
            <person name="Pitluck S."/>
            <person name="Peters L."/>
            <person name="Kyrpides N."/>
            <person name="Mavromatis K."/>
            <person name="Ivanova N."/>
            <person name="Mikhailova N."/>
            <person name="Chertkov O."/>
            <person name="Detter J.C."/>
            <person name="Tapia R."/>
            <person name="Han C."/>
            <person name="Land M."/>
            <person name="Hauser L."/>
            <person name="Markowitz V."/>
            <person name="Cheng J.-F."/>
            <person name="Hugenholtz P."/>
            <person name="Woyke T."/>
            <person name="Wu D."/>
            <person name="Spring S."/>
            <person name="Schroeder M."/>
            <person name="Brambilla E."/>
            <person name="Klenk H.-P."/>
            <person name="Eisen J.A."/>
        </authorList>
    </citation>
    <scope>NUCLEOTIDE SEQUENCE [LARGE SCALE GENOMIC DNA]</scope>
    <source>
        <strain evidence="6">DSM 4947 / MAS 10</strain>
    </source>
</reference>
<dbReference type="EMBL" id="CP002858">
    <property type="protein sequence ID" value="AEI13754.1"/>
    <property type="molecule type" value="Genomic_DNA"/>
</dbReference>
<dbReference type="SUPFAM" id="SSF111369">
    <property type="entry name" value="HlyD-like secretion proteins"/>
    <property type="match status" value="1"/>
</dbReference>
<accession>F8E6W8</accession>
<keyword evidence="3" id="KW-1133">Transmembrane helix</keyword>
<dbReference type="Gene3D" id="1.10.287.470">
    <property type="entry name" value="Helix hairpin bin"/>
    <property type="match status" value="1"/>
</dbReference>
<evidence type="ECO:0000259" key="4">
    <source>
        <dbReference type="Pfam" id="PF25917"/>
    </source>
</evidence>
<feature type="domain" description="Multidrug resistance protein MdtA-like barrel-sandwich hybrid" evidence="4">
    <location>
        <begin position="89"/>
        <end position="231"/>
    </location>
</feature>
<sequence length="401" mass="45257">MDEQQKNKRVEDESKTLPKKTWWQRLLSFIMIVFMIGAGVYGVKYFLSSRPMPQISKPEKIIPTVTVKDIKPSEHRVSISAYGNVKVKNAVEIKSQVSGIVTYVSDKLDLGEFVKAGEILVEIDKTDYEIALEKSLSALEQAQSNLTLEKGKQSVAKKEWEIMQKRGGDNISEEQKALALRVPQLMSARAAVKQAEADVRKARLDLKRTVIRSPFNGIVMKKNVSKGSYLNVQGSVARIISTEDFYVEAYIEKEKLKWLDKSRTVMIESGTGKFTGKVEEVLPDVQDKGLMAKILISVNNPLQSDPPLLVGDYAEITLKGKIIKNIYKVPRSAVSDRGKIYMVNSENRLKINEYDKMWEDEKNIYVKNTFPPEWKLVVSKIFAPSDGMKVKISDENSGASR</sequence>
<organism evidence="5 6">
    <name type="scientific">Flexistipes sinusarabici (strain ATCC 49648 / DSM 4947 / MAS 10)</name>
    <dbReference type="NCBI Taxonomy" id="717231"/>
    <lineage>
        <taxon>Bacteria</taxon>
        <taxon>Pseudomonadati</taxon>
        <taxon>Deferribacterota</taxon>
        <taxon>Deferribacteres</taxon>
        <taxon>Deferribacterales</taxon>
        <taxon>Flexistipitaceae</taxon>
        <taxon>Flexistipes</taxon>
    </lineage>
</organism>
<evidence type="ECO:0000313" key="6">
    <source>
        <dbReference type="Proteomes" id="UP000006621"/>
    </source>
</evidence>
<dbReference type="PANTHER" id="PTHR30469">
    <property type="entry name" value="MULTIDRUG RESISTANCE PROTEIN MDTA"/>
    <property type="match status" value="1"/>
</dbReference>
<dbReference type="Pfam" id="PF25917">
    <property type="entry name" value="BSH_RND"/>
    <property type="match status" value="1"/>
</dbReference>
<dbReference type="NCBIfam" id="TIGR01730">
    <property type="entry name" value="RND_mfp"/>
    <property type="match status" value="1"/>
</dbReference>
<dbReference type="Gene3D" id="2.40.50.100">
    <property type="match status" value="1"/>
</dbReference>
<evidence type="ECO:0000256" key="3">
    <source>
        <dbReference type="SAM" id="Phobius"/>
    </source>
</evidence>
<dbReference type="InterPro" id="IPR058625">
    <property type="entry name" value="MdtA-like_BSH"/>
</dbReference>
<protein>
    <submittedName>
        <fullName evidence="5">Efflux transporter, RND family, MFP subunit</fullName>
    </submittedName>
</protein>
<name>F8E6W8_FLESM</name>
<dbReference type="GO" id="GO:0015562">
    <property type="term" value="F:efflux transmembrane transporter activity"/>
    <property type="evidence" value="ECO:0007669"/>
    <property type="project" value="TreeGrafter"/>
</dbReference>